<dbReference type="AlphaFoldDB" id="A0A328BI82"/>
<keyword evidence="2" id="KW-1185">Reference proteome</keyword>
<proteinExistence type="predicted"/>
<dbReference type="EMBL" id="QFYS01000003">
    <property type="protein sequence ID" value="RAK66365.1"/>
    <property type="molecule type" value="Genomic_DNA"/>
</dbReference>
<dbReference type="RefSeq" id="WP_111275674.1">
    <property type="nucleotide sequence ID" value="NZ_QFYS01000003.1"/>
</dbReference>
<evidence type="ECO:0000313" key="1">
    <source>
        <dbReference type="EMBL" id="RAK66365.1"/>
    </source>
</evidence>
<reference evidence="1 2" key="1">
    <citation type="submission" date="2018-05" db="EMBL/GenBank/DDBJ databases">
        <authorList>
            <person name="Lanie J.A."/>
            <person name="Ng W.-L."/>
            <person name="Kazmierczak K.M."/>
            <person name="Andrzejewski T.M."/>
            <person name="Davidsen T.M."/>
            <person name="Wayne K.J."/>
            <person name="Tettelin H."/>
            <person name="Glass J.I."/>
            <person name="Rusch D."/>
            <person name="Podicherti R."/>
            <person name="Tsui H.-C.T."/>
            <person name="Winkler M.E."/>
        </authorList>
    </citation>
    <scope>NUCLEOTIDE SEQUENCE [LARGE SCALE GENOMIC DNA]</scope>
    <source>
        <strain evidence="1 2">BUT-10</strain>
    </source>
</reference>
<accession>A0A328BI82</accession>
<protein>
    <submittedName>
        <fullName evidence="1">Uncharacterized protein</fullName>
    </submittedName>
</protein>
<comment type="caution">
    <text evidence="1">The sequence shown here is derived from an EMBL/GenBank/DDBJ whole genome shotgun (WGS) entry which is preliminary data.</text>
</comment>
<name>A0A328BI82_9CAUL</name>
<evidence type="ECO:0000313" key="2">
    <source>
        <dbReference type="Proteomes" id="UP000249524"/>
    </source>
</evidence>
<organism evidence="1 2">
    <name type="scientific">Phenylobacterium kunshanense</name>
    <dbReference type="NCBI Taxonomy" id="1445034"/>
    <lineage>
        <taxon>Bacteria</taxon>
        <taxon>Pseudomonadati</taxon>
        <taxon>Pseudomonadota</taxon>
        <taxon>Alphaproteobacteria</taxon>
        <taxon>Caulobacterales</taxon>
        <taxon>Caulobacteraceae</taxon>
        <taxon>Phenylobacterium</taxon>
    </lineage>
</organism>
<sequence length="70" mass="7642">MDKIERVARAICAARGKNPDGDSGTGALRTVRRGNLVTQDRDPIPNWRLSETDAKVFIAAQEALEMGDDT</sequence>
<gene>
    <name evidence="1" type="ORF">DJ019_08955</name>
</gene>
<dbReference type="Proteomes" id="UP000249524">
    <property type="component" value="Unassembled WGS sequence"/>
</dbReference>